<name>A0A0C1ED77_9NEIS</name>
<sequence length="47" mass="5321">MHPKAAQGGCAPLKSTPDTSIHSFSTGYYQNTKGRLKTIFRRPFFIY</sequence>
<dbReference type="Proteomes" id="UP000031390">
    <property type="component" value="Unassembled WGS sequence"/>
</dbReference>
<evidence type="ECO:0000313" key="3">
    <source>
        <dbReference type="Proteomes" id="UP000031390"/>
    </source>
</evidence>
<dbReference type="AlphaFoldDB" id="A0A0C1ED77"/>
<comment type="caution">
    <text evidence="2">The sequence shown here is derived from an EMBL/GenBank/DDBJ whole genome shotgun (WGS) entry which is preliminary data.</text>
</comment>
<reference evidence="2 3" key="1">
    <citation type="submission" date="2014-12" db="EMBL/GenBank/DDBJ databases">
        <title>Genome sequence of Morococcus cerebrosus.</title>
        <authorList>
            <person name="Shin S.-K."/>
            <person name="Yi H."/>
        </authorList>
    </citation>
    <scope>NUCLEOTIDE SEQUENCE [LARGE SCALE GENOMIC DNA]</scope>
    <source>
        <strain evidence="2 3">CIP 81.93</strain>
    </source>
</reference>
<dbReference type="EMBL" id="JUFZ01000088">
    <property type="protein sequence ID" value="KIC06728.1"/>
    <property type="molecule type" value="Genomic_DNA"/>
</dbReference>
<evidence type="ECO:0000313" key="2">
    <source>
        <dbReference type="EMBL" id="KIC06728.1"/>
    </source>
</evidence>
<protein>
    <submittedName>
        <fullName evidence="2">Uncharacterized protein</fullName>
    </submittedName>
</protein>
<accession>A0A0C1ED77</accession>
<proteinExistence type="predicted"/>
<feature type="compositionally biased region" description="Polar residues" evidence="1">
    <location>
        <begin position="16"/>
        <end position="26"/>
    </location>
</feature>
<evidence type="ECO:0000256" key="1">
    <source>
        <dbReference type="SAM" id="MobiDB-lite"/>
    </source>
</evidence>
<gene>
    <name evidence="2" type="ORF">MCC93_18600</name>
</gene>
<feature type="region of interest" description="Disordered" evidence="1">
    <location>
        <begin position="1"/>
        <end position="26"/>
    </location>
</feature>
<organism evidence="2 3">
    <name type="scientific">Morococcus cerebrosus</name>
    <dbReference type="NCBI Taxonomy" id="1056807"/>
    <lineage>
        <taxon>Bacteria</taxon>
        <taxon>Pseudomonadati</taxon>
        <taxon>Pseudomonadota</taxon>
        <taxon>Betaproteobacteria</taxon>
        <taxon>Neisseriales</taxon>
        <taxon>Neisseriaceae</taxon>
        <taxon>Morococcus</taxon>
    </lineage>
</organism>